<evidence type="ECO:0000256" key="5">
    <source>
        <dbReference type="ARBA" id="ARBA00023163"/>
    </source>
</evidence>
<feature type="domain" description="OmpR/PhoB-type" evidence="9">
    <location>
        <begin position="134"/>
        <end position="228"/>
    </location>
</feature>
<dbReference type="InterPro" id="IPR011006">
    <property type="entry name" value="CheY-like_superfamily"/>
</dbReference>
<evidence type="ECO:0000256" key="3">
    <source>
        <dbReference type="ARBA" id="ARBA00023015"/>
    </source>
</evidence>
<dbReference type="CDD" id="cd00156">
    <property type="entry name" value="REC"/>
    <property type="match status" value="1"/>
</dbReference>
<proteinExistence type="predicted"/>
<dbReference type="PANTHER" id="PTHR48111:SF1">
    <property type="entry name" value="TWO-COMPONENT RESPONSE REGULATOR ORR33"/>
    <property type="match status" value="1"/>
</dbReference>
<evidence type="ECO:0000256" key="7">
    <source>
        <dbReference type="PROSITE-ProRule" id="PRU01091"/>
    </source>
</evidence>
<dbReference type="PROSITE" id="PS50110">
    <property type="entry name" value="RESPONSE_REGULATORY"/>
    <property type="match status" value="1"/>
</dbReference>
<dbReference type="InterPro" id="IPR016032">
    <property type="entry name" value="Sig_transdc_resp-reg_C-effctor"/>
</dbReference>
<keyword evidence="11" id="KW-1185">Reference proteome</keyword>
<dbReference type="InterPro" id="IPR001789">
    <property type="entry name" value="Sig_transdc_resp-reg_receiver"/>
</dbReference>
<dbReference type="SUPFAM" id="SSF52172">
    <property type="entry name" value="CheY-like"/>
    <property type="match status" value="1"/>
</dbReference>
<evidence type="ECO:0000256" key="2">
    <source>
        <dbReference type="ARBA" id="ARBA00023012"/>
    </source>
</evidence>
<evidence type="ECO:0000256" key="4">
    <source>
        <dbReference type="ARBA" id="ARBA00023125"/>
    </source>
</evidence>
<dbReference type="Gene3D" id="1.10.10.10">
    <property type="entry name" value="Winged helix-like DNA-binding domain superfamily/Winged helix DNA-binding domain"/>
    <property type="match status" value="1"/>
</dbReference>
<feature type="modified residue" description="4-aspartylphosphate" evidence="6">
    <location>
        <position position="62"/>
    </location>
</feature>
<evidence type="ECO:0000313" key="11">
    <source>
        <dbReference type="Proteomes" id="UP001210261"/>
    </source>
</evidence>
<keyword evidence="5" id="KW-0804">Transcription</keyword>
<dbReference type="Proteomes" id="UP001210261">
    <property type="component" value="Unassembled WGS sequence"/>
</dbReference>
<dbReference type="SUPFAM" id="SSF46894">
    <property type="entry name" value="C-terminal effector domain of the bipartite response regulators"/>
    <property type="match status" value="1"/>
</dbReference>
<name>A0ABT4VCS9_9HELI</name>
<dbReference type="SMART" id="SM00862">
    <property type="entry name" value="Trans_reg_C"/>
    <property type="match status" value="1"/>
</dbReference>
<evidence type="ECO:0000259" key="8">
    <source>
        <dbReference type="PROSITE" id="PS50110"/>
    </source>
</evidence>
<feature type="domain" description="Response regulatory" evidence="8">
    <location>
        <begin position="13"/>
        <end position="128"/>
    </location>
</feature>
<dbReference type="EMBL" id="JAQHXR010000001">
    <property type="protein sequence ID" value="MDA3968509.1"/>
    <property type="molecule type" value="Genomic_DNA"/>
</dbReference>
<keyword evidence="3" id="KW-0805">Transcription regulation</keyword>
<reference evidence="10 11" key="1">
    <citation type="submission" date="2023-01" db="EMBL/GenBank/DDBJ databases">
        <title>Description of Helicobacter ibis sp. nov. isolated from faecal droppings of black-faced ibis (Theristicus melanopis).</title>
        <authorList>
            <person name="Lopez-Cantillo M."/>
            <person name="Vidal-Veuthey B."/>
            <person name="Mella A."/>
            <person name="De La Haba R."/>
            <person name="Collado L."/>
        </authorList>
    </citation>
    <scope>NUCLEOTIDE SEQUENCE [LARGE SCALE GENOMIC DNA]</scope>
    <source>
        <strain evidence="10 11">A82</strain>
    </source>
</reference>
<dbReference type="InterPro" id="IPR001867">
    <property type="entry name" value="OmpR/PhoB-type_DNA-bd"/>
</dbReference>
<dbReference type="SMART" id="SM00448">
    <property type="entry name" value="REC"/>
    <property type="match status" value="1"/>
</dbReference>
<keyword evidence="2" id="KW-0902">Two-component regulatory system</keyword>
<dbReference type="PANTHER" id="PTHR48111">
    <property type="entry name" value="REGULATOR OF RPOS"/>
    <property type="match status" value="1"/>
</dbReference>
<evidence type="ECO:0000259" key="9">
    <source>
        <dbReference type="PROSITE" id="PS51755"/>
    </source>
</evidence>
<evidence type="ECO:0000256" key="6">
    <source>
        <dbReference type="PROSITE-ProRule" id="PRU00169"/>
    </source>
</evidence>
<comment type="caution">
    <text evidence="10">The sequence shown here is derived from an EMBL/GenBank/DDBJ whole genome shotgun (WGS) entry which is preliminary data.</text>
</comment>
<dbReference type="CDD" id="cd00383">
    <property type="entry name" value="trans_reg_C"/>
    <property type="match status" value="1"/>
</dbReference>
<keyword evidence="4 7" id="KW-0238">DNA-binding</keyword>
<dbReference type="Gene3D" id="3.40.50.2300">
    <property type="match status" value="1"/>
</dbReference>
<protein>
    <submittedName>
        <fullName evidence="10">Response regulator transcription factor</fullName>
    </submittedName>
</protein>
<keyword evidence="1 6" id="KW-0597">Phosphoprotein</keyword>
<evidence type="ECO:0000256" key="1">
    <source>
        <dbReference type="ARBA" id="ARBA00022553"/>
    </source>
</evidence>
<dbReference type="PROSITE" id="PS51755">
    <property type="entry name" value="OMPR_PHOB"/>
    <property type="match status" value="1"/>
</dbReference>
<dbReference type="Pfam" id="PF00072">
    <property type="entry name" value="Response_reg"/>
    <property type="match status" value="1"/>
</dbReference>
<accession>A0ABT4VCS9</accession>
<dbReference type="InterPro" id="IPR036388">
    <property type="entry name" value="WH-like_DNA-bd_sf"/>
</dbReference>
<evidence type="ECO:0000313" key="10">
    <source>
        <dbReference type="EMBL" id="MDA3968509.1"/>
    </source>
</evidence>
<organism evidence="10 11">
    <name type="scientific">Helicobacter ibis</name>
    <dbReference type="NCBI Taxonomy" id="2962633"/>
    <lineage>
        <taxon>Bacteria</taxon>
        <taxon>Pseudomonadati</taxon>
        <taxon>Campylobacterota</taxon>
        <taxon>Epsilonproteobacteria</taxon>
        <taxon>Campylobacterales</taxon>
        <taxon>Helicobacteraceae</taxon>
        <taxon>Helicobacter</taxon>
    </lineage>
</organism>
<dbReference type="Pfam" id="PF00486">
    <property type="entry name" value="Trans_reg_C"/>
    <property type="match status" value="1"/>
</dbReference>
<feature type="DNA-binding region" description="OmpR/PhoB-type" evidence="7">
    <location>
        <begin position="134"/>
        <end position="228"/>
    </location>
</feature>
<dbReference type="RefSeq" id="WP_271020795.1">
    <property type="nucleotide sequence ID" value="NZ_JAQHXR010000001.1"/>
</dbReference>
<sequence>MLVDLLEPLKNVSVLIVEDDVVALDLLKLPLERKCKKVFIANRGELGLKVFKKEAIDVVITDVNLEGNIDGISMVKAMRSIDPKIPVIFMTAYSDEQKISEMIKLNACSLIKKEVDLEELYVLLLGLYKQLHKDEVVDLGNGCLYKRLENSISKGYAVYELTDRERQILELLIGANGYPVTYDEFHKEVWKDSPMTMDSLRMHINSLRRKTYYDLIKNHSRLGYKLIKEN</sequence>
<dbReference type="InterPro" id="IPR039420">
    <property type="entry name" value="WalR-like"/>
</dbReference>
<gene>
    <name evidence="10" type="ORF">PF021_02345</name>
</gene>